<dbReference type="Proteomes" id="UP000238081">
    <property type="component" value="Unassembled WGS sequence"/>
</dbReference>
<dbReference type="InterPro" id="IPR036568">
    <property type="entry name" value="GGCT-like_sf"/>
</dbReference>
<reference evidence="2 3" key="1">
    <citation type="submission" date="2016-01" db="EMBL/GenBank/DDBJ databases">
        <title>Characterization of the Clostridium difficile lineages that are prevalent in Hong Kong and China.</title>
        <authorList>
            <person name="Kwok J.S.-L."/>
            <person name="Lam W.-Y."/>
            <person name="Ip M."/>
            <person name="Chan T.-F."/>
            <person name="Hawkey P.M."/>
            <person name="Tsui S.K.-W."/>
        </authorList>
    </citation>
    <scope>NUCLEOTIDE SEQUENCE [LARGE SCALE GENOMIC DNA]</scope>
    <source>
        <strain evidence="2 3">300064</strain>
    </source>
</reference>
<dbReference type="RefSeq" id="WP_043662614.1">
    <property type="nucleotide sequence ID" value="NZ_JSEG01000004.1"/>
</dbReference>
<accession>A0A2S7F7L5</accession>
<sequence length="150" mass="17687">MNKKINVFVYGSLREGFFNYDKYLKGKVISIKPGKIHNMVLYHMPYKGYPALLKGTGTVYGEIMEINPKIYDETMKAMDEMEGFISENNPQNEYEKKLLKVEHLDDKKTEQCYVYFYNKHIDSDFTNKAVLIPHGDWVNHMCESEKNRKI</sequence>
<name>A0A2S7F7L5_CLOBU</name>
<gene>
    <name evidence="2" type="ORF">AWN73_17305</name>
</gene>
<dbReference type="AlphaFoldDB" id="A0A2S7F7L5"/>
<dbReference type="InterPro" id="IPR013024">
    <property type="entry name" value="GGCT-like"/>
</dbReference>
<dbReference type="SUPFAM" id="SSF110857">
    <property type="entry name" value="Gamma-glutamyl cyclotransferase-like"/>
    <property type="match status" value="1"/>
</dbReference>
<protein>
    <recommendedName>
        <fullName evidence="1">Gamma-glutamylcyclotransferase AIG2-like domain-containing protein</fullName>
    </recommendedName>
</protein>
<evidence type="ECO:0000313" key="3">
    <source>
        <dbReference type="Proteomes" id="UP000238081"/>
    </source>
</evidence>
<dbReference type="Pfam" id="PF06094">
    <property type="entry name" value="GGACT"/>
    <property type="match status" value="1"/>
</dbReference>
<organism evidence="2 3">
    <name type="scientific">Clostridium butyricum</name>
    <dbReference type="NCBI Taxonomy" id="1492"/>
    <lineage>
        <taxon>Bacteria</taxon>
        <taxon>Bacillati</taxon>
        <taxon>Bacillota</taxon>
        <taxon>Clostridia</taxon>
        <taxon>Eubacteriales</taxon>
        <taxon>Clostridiaceae</taxon>
        <taxon>Clostridium</taxon>
    </lineage>
</organism>
<dbReference type="Gene3D" id="3.10.490.10">
    <property type="entry name" value="Gamma-glutamyl cyclotransferase-like"/>
    <property type="match status" value="1"/>
</dbReference>
<dbReference type="CDD" id="cd06661">
    <property type="entry name" value="GGCT_like"/>
    <property type="match status" value="1"/>
</dbReference>
<evidence type="ECO:0000313" key="2">
    <source>
        <dbReference type="EMBL" id="PPV13080.1"/>
    </source>
</evidence>
<feature type="domain" description="Gamma-glutamylcyclotransferase AIG2-like" evidence="1">
    <location>
        <begin position="7"/>
        <end position="138"/>
    </location>
</feature>
<dbReference type="EMBL" id="LRDH01000128">
    <property type="protein sequence ID" value="PPV13080.1"/>
    <property type="molecule type" value="Genomic_DNA"/>
</dbReference>
<dbReference type="InterPro" id="IPR009288">
    <property type="entry name" value="AIG2-like_dom"/>
</dbReference>
<comment type="caution">
    <text evidence="2">The sequence shown here is derived from an EMBL/GenBank/DDBJ whole genome shotgun (WGS) entry which is preliminary data.</text>
</comment>
<proteinExistence type="predicted"/>
<evidence type="ECO:0000259" key="1">
    <source>
        <dbReference type="Pfam" id="PF06094"/>
    </source>
</evidence>